<accession>A0A2W5BKZ4</accession>
<feature type="domain" description="CHASE3" evidence="2">
    <location>
        <begin position="58"/>
        <end position="190"/>
    </location>
</feature>
<dbReference type="EMBL" id="QFNK01000197">
    <property type="protein sequence ID" value="PZO83795.1"/>
    <property type="molecule type" value="Genomic_DNA"/>
</dbReference>
<evidence type="ECO:0000313" key="3">
    <source>
        <dbReference type="EMBL" id="PZO83795.1"/>
    </source>
</evidence>
<evidence type="ECO:0000259" key="2">
    <source>
        <dbReference type="Pfam" id="PF05227"/>
    </source>
</evidence>
<dbReference type="InterPro" id="IPR007891">
    <property type="entry name" value="CHASE3"/>
</dbReference>
<evidence type="ECO:0000313" key="4">
    <source>
        <dbReference type="Proteomes" id="UP000249557"/>
    </source>
</evidence>
<evidence type="ECO:0000256" key="1">
    <source>
        <dbReference type="SAM" id="Phobius"/>
    </source>
</evidence>
<dbReference type="AlphaFoldDB" id="A0A2W5BKZ4"/>
<dbReference type="CDD" id="cd19410">
    <property type="entry name" value="HK9-like_sensor"/>
    <property type="match status" value="1"/>
</dbReference>
<keyword evidence="3" id="KW-0418">Kinase</keyword>
<keyword evidence="1" id="KW-1133">Transmembrane helix</keyword>
<keyword evidence="1" id="KW-0472">Membrane</keyword>
<organism evidence="3 4">
    <name type="scientific">Micavibrio aeruginosavorus</name>
    <dbReference type="NCBI Taxonomy" id="349221"/>
    <lineage>
        <taxon>Bacteria</taxon>
        <taxon>Pseudomonadati</taxon>
        <taxon>Bdellovibrionota</taxon>
        <taxon>Bdellovibrionia</taxon>
        <taxon>Bdellovibrionales</taxon>
        <taxon>Pseudobdellovibrionaceae</taxon>
        <taxon>Micavibrio</taxon>
    </lineage>
</organism>
<gene>
    <name evidence="3" type="ORF">DI626_08745</name>
</gene>
<comment type="caution">
    <text evidence="3">The sequence shown here is derived from an EMBL/GenBank/DDBJ whole genome shotgun (WGS) entry which is preliminary data.</text>
</comment>
<reference evidence="3 4" key="1">
    <citation type="submission" date="2017-08" db="EMBL/GenBank/DDBJ databases">
        <title>Infants hospitalized years apart are colonized by the same room-sourced microbial strains.</title>
        <authorList>
            <person name="Brooks B."/>
            <person name="Olm M.R."/>
            <person name="Firek B.A."/>
            <person name="Baker R."/>
            <person name="Thomas B.C."/>
            <person name="Morowitz M.J."/>
            <person name="Banfield J.F."/>
        </authorList>
    </citation>
    <scope>NUCLEOTIDE SEQUENCE [LARGE SCALE GENOMIC DNA]</scope>
    <source>
        <strain evidence="3">S2_018_000_R2_104</strain>
    </source>
</reference>
<dbReference type="Proteomes" id="UP000249557">
    <property type="component" value="Unassembled WGS sequence"/>
</dbReference>
<keyword evidence="3" id="KW-0808">Transferase</keyword>
<proteinExistence type="predicted"/>
<feature type="transmembrane region" description="Helical" evidence="1">
    <location>
        <begin position="27"/>
        <end position="45"/>
    </location>
</feature>
<keyword evidence="1" id="KW-0812">Transmembrane</keyword>
<protein>
    <submittedName>
        <fullName evidence="3">Histidine kinase</fullName>
    </submittedName>
</protein>
<dbReference type="Pfam" id="PF05227">
    <property type="entry name" value="CHASE3"/>
    <property type="match status" value="1"/>
</dbReference>
<feature type="non-terminal residue" evidence="3">
    <location>
        <position position="276"/>
    </location>
</feature>
<dbReference type="GO" id="GO:0016301">
    <property type="term" value="F:kinase activity"/>
    <property type="evidence" value="ECO:0007669"/>
    <property type="project" value="UniProtKB-KW"/>
</dbReference>
<feature type="transmembrane region" description="Helical" evidence="1">
    <location>
        <begin position="201"/>
        <end position="222"/>
    </location>
</feature>
<sequence>MAKFQKGSSVSKVFNNSRFGGNANPSIHIGLGILVAFFFFSGWIASKNIQTLQQNTVLVTRTHETLTALRDVLSVFKDAETGQRGYLLTGDENYLAPYNKALADIEENLVTLEELTEYNMTQRDSLAILKNHIGKKLAELEATINIRRTEGFQPALALVKNGEGRAEMDAIRRILSTMEGTEQLVRNERISDMQRAYRTTAVHIILTSIVGLILAVVAFILIRRAINARARQNWLQKGEAALAKATVGDQTPETLGENILRFFADYLHIQAGAFYV</sequence>
<name>A0A2W5BKZ4_9BACT</name>